<keyword evidence="2" id="KW-1185">Reference proteome</keyword>
<protein>
    <submittedName>
        <fullName evidence="1">Uncharacterized protein</fullName>
    </submittedName>
</protein>
<organism evidence="1 2">
    <name type="scientific">Smittium mucronatum</name>
    <dbReference type="NCBI Taxonomy" id="133383"/>
    <lineage>
        <taxon>Eukaryota</taxon>
        <taxon>Fungi</taxon>
        <taxon>Fungi incertae sedis</taxon>
        <taxon>Zoopagomycota</taxon>
        <taxon>Kickxellomycotina</taxon>
        <taxon>Harpellomycetes</taxon>
        <taxon>Harpellales</taxon>
        <taxon>Legeriomycetaceae</taxon>
        <taxon>Smittium</taxon>
    </lineage>
</organism>
<evidence type="ECO:0000313" key="2">
    <source>
        <dbReference type="Proteomes" id="UP000187455"/>
    </source>
</evidence>
<comment type="caution">
    <text evidence="1">The sequence shown here is derived from an EMBL/GenBank/DDBJ whole genome shotgun (WGS) entry which is preliminary data.</text>
</comment>
<evidence type="ECO:0000313" key="1">
    <source>
        <dbReference type="EMBL" id="OLY85723.1"/>
    </source>
</evidence>
<dbReference type="Proteomes" id="UP000187455">
    <property type="component" value="Unassembled WGS sequence"/>
</dbReference>
<proteinExistence type="predicted"/>
<gene>
    <name evidence="1" type="ORF">AYI68_g77</name>
</gene>
<name>A0A1R0H9C1_9FUNG</name>
<reference evidence="1 2" key="1">
    <citation type="journal article" date="2016" name="Mol. Biol. Evol.">
        <title>Genome-Wide Survey of Gut Fungi (Harpellales) Reveals the First Horizontally Transferred Ubiquitin Gene from a Mosquito Host.</title>
        <authorList>
            <person name="Wang Y."/>
            <person name="White M.M."/>
            <person name="Kvist S."/>
            <person name="Moncalvo J.M."/>
        </authorList>
    </citation>
    <scope>NUCLEOTIDE SEQUENCE [LARGE SCALE GENOMIC DNA]</scope>
    <source>
        <strain evidence="1 2">ALG-7-W6</strain>
    </source>
</reference>
<dbReference type="EMBL" id="LSSL01000016">
    <property type="protein sequence ID" value="OLY85723.1"/>
    <property type="molecule type" value="Genomic_DNA"/>
</dbReference>
<accession>A0A1R0H9C1</accession>
<sequence>MYFSDSAWIIFMEEKYYSGIWNPKKAAIHINSKVWQSVLIFYIKNNDAGIRKEILGFQITRALSDSREDIQILSEEKFEASSHLSPISTKPHGCSD</sequence>
<dbReference type="AlphaFoldDB" id="A0A1R0H9C1"/>